<accession>A0A382WIR9</accession>
<dbReference type="EMBL" id="UINC01159750">
    <property type="protein sequence ID" value="SVD58018.1"/>
    <property type="molecule type" value="Genomic_DNA"/>
</dbReference>
<proteinExistence type="predicted"/>
<dbReference type="AlphaFoldDB" id="A0A382WIR9"/>
<evidence type="ECO:0000313" key="1">
    <source>
        <dbReference type="EMBL" id="SVD58018.1"/>
    </source>
</evidence>
<gene>
    <name evidence="1" type="ORF">METZ01_LOCUS410872</name>
</gene>
<protein>
    <submittedName>
        <fullName evidence="1">Uncharacterized protein</fullName>
    </submittedName>
</protein>
<name>A0A382WIR9_9ZZZZ</name>
<organism evidence="1">
    <name type="scientific">marine metagenome</name>
    <dbReference type="NCBI Taxonomy" id="408172"/>
    <lineage>
        <taxon>unclassified sequences</taxon>
        <taxon>metagenomes</taxon>
        <taxon>ecological metagenomes</taxon>
    </lineage>
</organism>
<sequence length="52" mass="5704">MVVTDGKHHEARVVKKLAFPLKPDSIVSVDPGVSGLQMALFIDFKRRLVCGP</sequence>
<feature type="non-terminal residue" evidence="1">
    <location>
        <position position="52"/>
    </location>
</feature>
<reference evidence="1" key="1">
    <citation type="submission" date="2018-05" db="EMBL/GenBank/DDBJ databases">
        <authorList>
            <person name="Lanie J.A."/>
            <person name="Ng W.-L."/>
            <person name="Kazmierczak K.M."/>
            <person name="Andrzejewski T.M."/>
            <person name="Davidsen T.M."/>
            <person name="Wayne K.J."/>
            <person name="Tettelin H."/>
            <person name="Glass J.I."/>
            <person name="Rusch D."/>
            <person name="Podicherti R."/>
            <person name="Tsui H.-C.T."/>
            <person name="Winkler M.E."/>
        </authorList>
    </citation>
    <scope>NUCLEOTIDE SEQUENCE</scope>
</reference>